<keyword evidence="7 9" id="KW-1133">Transmembrane helix</keyword>
<dbReference type="InterPro" id="IPR013013">
    <property type="entry name" value="PTS_EIIC_1"/>
</dbReference>
<evidence type="ECO:0000313" key="12">
    <source>
        <dbReference type="Proteomes" id="UP000275836"/>
    </source>
</evidence>
<evidence type="ECO:0000256" key="4">
    <source>
        <dbReference type="ARBA" id="ARBA00022597"/>
    </source>
</evidence>
<feature type="domain" description="PTS EIIC type-1" evidence="10">
    <location>
        <begin position="108"/>
        <end position="477"/>
    </location>
</feature>
<comment type="caution">
    <text evidence="11">The sequence shown here is derived from an EMBL/GenBank/DDBJ whole genome shotgun (WGS) entry which is preliminary data.</text>
</comment>
<keyword evidence="5" id="KW-0598">Phosphotransferase system</keyword>
<evidence type="ECO:0000256" key="8">
    <source>
        <dbReference type="ARBA" id="ARBA00023136"/>
    </source>
</evidence>
<protein>
    <submittedName>
        <fullName evidence="11">PTS beta-glucoside transporter subunit IIBCA</fullName>
    </submittedName>
</protein>
<dbReference type="GO" id="GO:0015771">
    <property type="term" value="P:trehalose transport"/>
    <property type="evidence" value="ECO:0007669"/>
    <property type="project" value="TreeGrafter"/>
</dbReference>
<keyword evidence="4" id="KW-0762">Sugar transport</keyword>
<evidence type="ECO:0000256" key="7">
    <source>
        <dbReference type="ARBA" id="ARBA00022989"/>
    </source>
</evidence>
<keyword evidence="8 9" id="KW-0472">Membrane</keyword>
<dbReference type="GO" id="GO:0090589">
    <property type="term" value="F:protein-phosphocysteine-trehalose phosphotransferase system transporter activity"/>
    <property type="evidence" value="ECO:0007669"/>
    <property type="project" value="TreeGrafter"/>
</dbReference>
<evidence type="ECO:0000256" key="3">
    <source>
        <dbReference type="ARBA" id="ARBA00022475"/>
    </source>
</evidence>
<evidence type="ECO:0000256" key="2">
    <source>
        <dbReference type="ARBA" id="ARBA00022448"/>
    </source>
</evidence>
<sequence>MRYQNTAQQIAAAIQPAQVVALTLVQQELRIVVKDAQQVNVQTVDQIPGVVNADMTDEYLHIILENKNCTQVVNELVELTGTRSVTPAELEDITTEMHQKNPIMKLVNVLSDIFVPLVPALVAGGLLMALDNILTQAGIFGPQPLVEMFPQIKGISEMIALMSAAPFMFLPILIGFTATKRFGGNEILGAVAGAILVMPQLVPGDKVAEVVSSGHMPTWDILGVQVAQSGYQGQVLPIIGVAFILATLEKFFHKHLKGALDATFTPMLALVLTGFVTFMIVGPVLRVASNGFTDALVWLVTTTGAVGYGIFGALYAPIVITGLHQTFPAIETQLLTNIAKTGGDFIFPIAAVSNLAQAGSAFGVFLLSKGNKDLRAVSSSAGTSALLGITEPAMFGVNLKYKFPFFIALGAAGVGGVVMGIFHMMSISMGPMSILGFVAIAPSKWLDYFVGIGVAFFIALIVTVIYGKTRVRRFNEK</sequence>
<dbReference type="RefSeq" id="WP_124942597.1">
    <property type="nucleotide sequence ID" value="NZ_RHGY01000001.1"/>
</dbReference>
<feature type="transmembrane region" description="Helical" evidence="9">
    <location>
        <begin position="345"/>
        <end position="367"/>
    </location>
</feature>
<reference evidence="11 12" key="1">
    <citation type="submission" date="2018-10" db="EMBL/GenBank/DDBJ databases">
        <title>Draft genome sequence of Weissella viridescens UCO-SMC3.</title>
        <authorList>
            <person name="Garcia-Cancino A."/>
            <person name="Espinoza-Monje M."/>
            <person name="Albarracin L."/>
            <person name="Garcia-Castillo V."/>
            <person name="Campos-Martin J."/>
            <person name="Nakano Y."/>
            <person name="Guitierrez-Zamorano C."/>
            <person name="Ikeda-Ohtsubo W."/>
            <person name="Morita H."/>
            <person name="Kitazawa H."/>
            <person name="Villena J."/>
        </authorList>
    </citation>
    <scope>NUCLEOTIDE SEQUENCE [LARGE SCALE GENOMIC DNA]</scope>
    <source>
        <strain evidence="11 12">UCO-SMC3</strain>
    </source>
</reference>
<evidence type="ECO:0000256" key="5">
    <source>
        <dbReference type="ARBA" id="ARBA00022683"/>
    </source>
</evidence>
<feature type="transmembrane region" description="Helical" evidence="9">
    <location>
        <begin position="297"/>
        <end position="318"/>
    </location>
</feature>
<organism evidence="11 12">
    <name type="scientific">Weissella viridescens</name>
    <name type="common">Lactobacillus viridescens</name>
    <dbReference type="NCBI Taxonomy" id="1629"/>
    <lineage>
        <taxon>Bacteria</taxon>
        <taxon>Bacillati</taxon>
        <taxon>Bacillota</taxon>
        <taxon>Bacilli</taxon>
        <taxon>Lactobacillales</taxon>
        <taxon>Lactobacillaceae</taxon>
        <taxon>Weissella</taxon>
    </lineage>
</organism>
<dbReference type="GO" id="GO:0009401">
    <property type="term" value="P:phosphoenolpyruvate-dependent sugar phosphotransferase system"/>
    <property type="evidence" value="ECO:0007669"/>
    <property type="project" value="UniProtKB-KW"/>
</dbReference>
<dbReference type="OrthoDB" id="9769191at2"/>
<dbReference type="PANTHER" id="PTHR30175:SF4">
    <property type="entry name" value="PTS SYSTEM TREHALOSE-SPECIFIC EIIBC COMPONENT"/>
    <property type="match status" value="1"/>
</dbReference>
<feature type="transmembrane region" description="Helical" evidence="9">
    <location>
        <begin position="403"/>
        <end position="425"/>
    </location>
</feature>
<keyword evidence="3" id="KW-1003">Cell membrane</keyword>
<dbReference type="AlphaFoldDB" id="A0A3P2RDG8"/>
<dbReference type="PANTHER" id="PTHR30175">
    <property type="entry name" value="PHOSPHOTRANSFERASE SYSTEM TRANSPORT PROTEIN"/>
    <property type="match status" value="1"/>
</dbReference>
<keyword evidence="2" id="KW-0813">Transport</keyword>
<dbReference type="Proteomes" id="UP000275836">
    <property type="component" value="Unassembled WGS sequence"/>
</dbReference>
<feature type="transmembrane region" description="Helical" evidence="9">
    <location>
        <begin position="445"/>
        <end position="467"/>
    </location>
</feature>
<dbReference type="Pfam" id="PF02378">
    <property type="entry name" value="PTS_EIIC"/>
    <property type="match status" value="1"/>
</dbReference>
<comment type="subcellular location">
    <subcellularLocation>
        <location evidence="1">Cell membrane</location>
        <topology evidence="1">Multi-pass membrane protein</topology>
    </subcellularLocation>
</comment>
<feature type="transmembrane region" description="Helical" evidence="9">
    <location>
        <begin position="158"/>
        <end position="178"/>
    </location>
</feature>
<gene>
    <name evidence="11" type="ORF">D3P96_01320</name>
</gene>
<accession>A0A3P2RDG8</accession>
<name>A0A3P2RDG8_WEIVI</name>
<evidence type="ECO:0000259" key="10">
    <source>
        <dbReference type="PROSITE" id="PS51103"/>
    </source>
</evidence>
<dbReference type="EMBL" id="RHGY01000001">
    <property type="protein sequence ID" value="RRG18654.1"/>
    <property type="molecule type" value="Genomic_DNA"/>
</dbReference>
<evidence type="ECO:0000256" key="1">
    <source>
        <dbReference type="ARBA" id="ARBA00004651"/>
    </source>
</evidence>
<feature type="transmembrane region" description="Helical" evidence="9">
    <location>
        <begin position="264"/>
        <end position="285"/>
    </location>
</feature>
<dbReference type="InterPro" id="IPR003352">
    <property type="entry name" value="PTS_EIIC"/>
</dbReference>
<evidence type="ECO:0000256" key="6">
    <source>
        <dbReference type="ARBA" id="ARBA00022692"/>
    </source>
</evidence>
<dbReference type="PROSITE" id="PS51103">
    <property type="entry name" value="PTS_EIIC_TYPE_1"/>
    <property type="match status" value="1"/>
</dbReference>
<feature type="transmembrane region" description="Helical" evidence="9">
    <location>
        <begin position="106"/>
        <end position="130"/>
    </location>
</feature>
<dbReference type="GO" id="GO:0008982">
    <property type="term" value="F:protein-N(PI)-phosphohistidine-sugar phosphotransferase activity"/>
    <property type="evidence" value="ECO:0007669"/>
    <property type="project" value="InterPro"/>
</dbReference>
<dbReference type="GO" id="GO:0005886">
    <property type="term" value="C:plasma membrane"/>
    <property type="evidence" value="ECO:0007669"/>
    <property type="project" value="UniProtKB-SubCell"/>
</dbReference>
<proteinExistence type="predicted"/>
<dbReference type="InterPro" id="IPR050558">
    <property type="entry name" value="PTS_Sugar-Specific_Components"/>
</dbReference>
<feature type="transmembrane region" description="Helical" evidence="9">
    <location>
        <begin position="235"/>
        <end position="252"/>
    </location>
</feature>
<keyword evidence="6 9" id="KW-0812">Transmembrane</keyword>
<evidence type="ECO:0000256" key="9">
    <source>
        <dbReference type="SAM" id="Phobius"/>
    </source>
</evidence>
<evidence type="ECO:0000313" key="11">
    <source>
        <dbReference type="EMBL" id="RRG18654.1"/>
    </source>
</evidence>